<comment type="caution">
    <text evidence="2">The sequence shown here is derived from an EMBL/GenBank/DDBJ whole genome shotgun (WGS) entry which is preliminary data.</text>
</comment>
<dbReference type="STRING" id="183478.A0A364NFC1"/>
<dbReference type="AlphaFoldDB" id="A0A364NFC1"/>
<dbReference type="EMBL" id="QGDH01000007">
    <property type="protein sequence ID" value="RAR15962.1"/>
    <property type="molecule type" value="Genomic_DNA"/>
</dbReference>
<organism evidence="2 3">
    <name type="scientific">Stemphylium lycopersici</name>
    <name type="common">Tomato gray leaf spot disease fungus</name>
    <name type="synonym">Thyrospora lycopersici</name>
    <dbReference type="NCBI Taxonomy" id="183478"/>
    <lineage>
        <taxon>Eukaryota</taxon>
        <taxon>Fungi</taxon>
        <taxon>Dikarya</taxon>
        <taxon>Ascomycota</taxon>
        <taxon>Pezizomycotina</taxon>
        <taxon>Dothideomycetes</taxon>
        <taxon>Pleosporomycetidae</taxon>
        <taxon>Pleosporales</taxon>
        <taxon>Pleosporineae</taxon>
        <taxon>Pleosporaceae</taxon>
        <taxon>Stemphylium</taxon>
    </lineage>
</organism>
<accession>A0A364NFC1</accession>
<evidence type="ECO:0000313" key="2">
    <source>
        <dbReference type="EMBL" id="RAR15962.1"/>
    </source>
</evidence>
<evidence type="ECO:0000256" key="1">
    <source>
        <dbReference type="SAM" id="MobiDB-lite"/>
    </source>
</evidence>
<sequence>MSQDSSSTSSDCIVGTAAAPSASLPILQQPEVETNLGFGNLGPGAFSYPSTSSWSDLDSLLGGSSGLGWNDLFFDPTAGFSLPVPEDTSTEPHGTLGPTGDPSPYQDIEMEWYDMTASRAASNGGDLEAVAEVPSSLSTSSSATEMSDNEVLEDAKFLLKIIGESTFVLHDDTNSGLEAKVEDFIKYRCNTKVTPSSSENATKATGTLSQLDDFLRIVAPCAESDSDVDLAKDQEAGIHDIHLADPRPWPKTLYMDIYGIPEIWLSLVSQTTRVANIVDLLERKPLEVPRPFAKSLQRKQNRLEDMVCTFSSELSDTHPLPQEVSDPPGSASSMALLAGRAMLRAMGSALVIFFYRRVRKVHPFILQTHVDDIVTALQAFDATQSSADVKTPGTPWPAFMAGCEAMSHSSREWLLDWMRKGERCSASNGFTSSQQVMREVWQRRDAADLNAQNQKAGASFQAKGNVYSWVDVLRESNIWLMLF</sequence>
<reference evidence="3" key="1">
    <citation type="submission" date="2018-05" db="EMBL/GenBank/DDBJ databases">
        <title>Draft genome sequence of Stemphylium lycopersici strain CIDEFI 213.</title>
        <authorList>
            <person name="Medina R."/>
            <person name="Franco M.E.E."/>
            <person name="Lucentini C.G."/>
            <person name="Saparrat M.C.N."/>
            <person name="Balatti P.A."/>
        </authorList>
    </citation>
    <scope>NUCLEOTIDE SEQUENCE [LARGE SCALE GENOMIC DNA]</scope>
    <source>
        <strain evidence="3">CIDEFI 213</strain>
    </source>
</reference>
<protein>
    <submittedName>
        <fullName evidence="2">C6 transcription factor</fullName>
    </submittedName>
</protein>
<evidence type="ECO:0000313" key="3">
    <source>
        <dbReference type="Proteomes" id="UP000249619"/>
    </source>
</evidence>
<dbReference type="Pfam" id="PF11951">
    <property type="entry name" value="Fungal_trans_2"/>
    <property type="match status" value="1"/>
</dbReference>
<name>A0A364NFC1_STELY</name>
<gene>
    <name evidence="2" type="ORF">DDE83_000759</name>
</gene>
<proteinExistence type="predicted"/>
<dbReference type="InterPro" id="IPR021858">
    <property type="entry name" value="Fun_TF"/>
</dbReference>
<keyword evidence="3" id="KW-1185">Reference proteome</keyword>
<feature type="region of interest" description="Disordered" evidence="1">
    <location>
        <begin position="83"/>
        <end position="102"/>
    </location>
</feature>
<dbReference type="Proteomes" id="UP000249619">
    <property type="component" value="Unassembled WGS sequence"/>
</dbReference>